<dbReference type="InterPro" id="IPR025537">
    <property type="entry name" value="DUF4423"/>
</dbReference>
<gene>
    <name evidence="2" type="ORF">SHI21_14560</name>
</gene>
<proteinExistence type="predicted"/>
<evidence type="ECO:0000259" key="1">
    <source>
        <dbReference type="Pfam" id="PF14394"/>
    </source>
</evidence>
<dbReference type="RefSeq" id="WP_323577457.1">
    <property type="nucleotide sequence ID" value="NZ_JAYGJQ010000002.1"/>
</dbReference>
<name>A0ABU5VWK5_9BACT</name>
<protein>
    <submittedName>
        <fullName evidence="2">TIGR02147 family protein</fullName>
    </submittedName>
</protein>
<keyword evidence="3" id="KW-1185">Reference proteome</keyword>
<evidence type="ECO:0000313" key="2">
    <source>
        <dbReference type="EMBL" id="MEA9357446.1"/>
    </source>
</evidence>
<organism evidence="2 3">
    <name type="scientific">Bacteriovorax antarcticus</name>
    <dbReference type="NCBI Taxonomy" id="3088717"/>
    <lineage>
        <taxon>Bacteria</taxon>
        <taxon>Pseudomonadati</taxon>
        <taxon>Bdellovibrionota</taxon>
        <taxon>Bacteriovoracia</taxon>
        <taxon>Bacteriovoracales</taxon>
        <taxon>Bacteriovoracaceae</taxon>
        <taxon>Bacteriovorax</taxon>
    </lineage>
</organism>
<dbReference type="NCBIfam" id="TIGR02147">
    <property type="entry name" value="Fsuc_second"/>
    <property type="match status" value="1"/>
</dbReference>
<evidence type="ECO:0000313" key="3">
    <source>
        <dbReference type="Proteomes" id="UP001302274"/>
    </source>
</evidence>
<dbReference type="Pfam" id="PF14394">
    <property type="entry name" value="DUF4423"/>
    <property type="match status" value="1"/>
</dbReference>
<dbReference type="Proteomes" id="UP001302274">
    <property type="component" value="Unassembled WGS sequence"/>
</dbReference>
<accession>A0ABU5VWK5</accession>
<sequence>MKKTIFEFNDYKNYLRERINDSPSKGRGAKLKMSEYLNCHTSFISQVLNGDPNFSFEQAVKLNTFFDHTKDEARYFILLLHSERAGTNELKSFLKEEMKEILDKRSDLKNRLDIKNSLKKVDQQVYYSSWHYTCIHMLIAIPDFQSPLAIAKHLNLNREKVMEVLNFLESTGLAKKIGARYEIGVTKIHLTKDSPQIQRHHVNWRMKAVNAIDENIPSNLHYSSIISMSAADVPHIKEVLIKSIEECRKIIRDSKEEQVQSICIDFFGV</sequence>
<comment type="caution">
    <text evidence="2">The sequence shown here is derived from an EMBL/GenBank/DDBJ whole genome shotgun (WGS) entry which is preliminary data.</text>
</comment>
<dbReference type="EMBL" id="JAYGJQ010000002">
    <property type="protein sequence ID" value="MEA9357446.1"/>
    <property type="molecule type" value="Genomic_DNA"/>
</dbReference>
<feature type="domain" description="DUF4423" evidence="1">
    <location>
        <begin position="115"/>
        <end position="268"/>
    </location>
</feature>
<dbReference type="InterPro" id="IPR011873">
    <property type="entry name" value="CHP02147"/>
</dbReference>
<reference evidence="2 3" key="1">
    <citation type="submission" date="2023-11" db="EMBL/GenBank/DDBJ databases">
        <title>A Novel Polar Bacteriovorax (B. antarcticus) Isolated from the Biocrust in Antarctica.</title>
        <authorList>
            <person name="Mun W."/>
            <person name="Choi S.Y."/>
            <person name="Mitchell R.J."/>
        </authorList>
    </citation>
    <scope>NUCLEOTIDE SEQUENCE [LARGE SCALE GENOMIC DNA]</scope>
    <source>
        <strain evidence="2 3">PP10</strain>
    </source>
</reference>